<keyword evidence="1" id="KW-0812">Transmembrane</keyword>
<accession>A0ABY9AKS3</accession>
<sequence>MRKLYITHRPGELAIAFVFLELLALAAFLAWKIDVWFMRWCLVHAVVGCAYLLWGSLFSGMGSYERREAAESVAPTKEEASHG</sequence>
<evidence type="ECO:0008006" key="4">
    <source>
        <dbReference type="Google" id="ProtNLM"/>
    </source>
</evidence>
<proteinExistence type="predicted"/>
<reference evidence="2 3" key="1">
    <citation type="submission" date="2023-06" db="EMBL/GenBank/DDBJ databases">
        <authorList>
            <person name="Ham H."/>
            <person name="Park D.S."/>
        </authorList>
    </citation>
    <scope>NUCLEOTIDE SEQUENCE [LARGE SCALE GENOMIC DNA]</scope>
    <source>
        <strain evidence="2 3">KACC 17005</strain>
    </source>
</reference>
<name>A0ABY9AKS3_PARCI</name>
<organism evidence="2 3">
    <name type="scientific">Paracidovorax citrulli</name>
    <name type="common">Acidovorax citrulli</name>
    <dbReference type="NCBI Taxonomy" id="80869"/>
    <lineage>
        <taxon>Bacteria</taxon>
        <taxon>Pseudomonadati</taxon>
        <taxon>Pseudomonadota</taxon>
        <taxon>Betaproteobacteria</taxon>
        <taxon>Burkholderiales</taxon>
        <taxon>Comamonadaceae</taxon>
        <taxon>Paracidovorax</taxon>
    </lineage>
</organism>
<dbReference type="EMBL" id="CP127363">
    <property type="protein sequence ID" value="WIY47317.1"/>
    <property type="molecule type" value="Genomic_DNA"/>
</dbReference>
<evidence type="ECO:0000256" key="1">
    <source>
        <dbReference type="SAM" id="Phobius"/>
    </source>
</evidence>
<protein>
    <recommendedName>
        <fullName evidence="4">Transmembrane protein</fullName>
    </recommendedName>
</protein>
<evidence type="ECO:0000313" key="2">
    <source>
        <dbReference type="EMBL" id="WIY47317.1"/>
    </source>
</evidence>
<keyword evidence="1" id="KW-0472">Membrane</keyword>
<dbReference type="Proteomes" id="UP001242732">
    <property type="component" value="Chromosome"/>
</dbReference>
<gene>
    <name evidence="2" type="ORF">QRO08_15930</name>
</gene>
<feature type="transmembrane region" description="Helical" evidence="1">
    <location>
        <begin position="12"/>
        <end position="31"/>
    </location>
</feature>
<keyword evidence="1" id="KW-1133">Transmembrane helix</keyword>
<evidence type="ECO:0000313" key="3">
    <source>
        <dbReference type="Proteomes" id="UP001242732"/>
    </source>
</evidence>
<keyword evidence="3" id="KW-1185">Reference proteome</keyword>
<feature type="transmembrane region" description="Helical" evidence="1">
    <location>
        <begin position="37"/>
        <end position="58"/>
    </location>
</feature>
<dbReference type="RefSeq" id="WP_011794887.1">
    <property type="nucleotide sequence ID" value="NZ_CP023687.1"/>
</dbReference>